<dbReference type="PANTHER" id="PTHR35743:SF1">
    <property type="entry name" value="NODULIN HOMEOBOX"/>
    <property type="match status" value="1"/>
</dbReference>
<feature type="compositionally biased region" description="Basic and acidic residues" evidence="1">
    <location>
        <begin position="288"/>
        <end position="297"/>
    </location>
</feature>
<evidence type="ECO:0000256" key="1">
    <source>
        <dbReference type="SAM" id="MobiDB-lite"/>
    </source>
</evidence>
<protein>
    <recommendedName>
        <fullName evidence="2">Nodulin homeobox N-terminal domain-containing protein</fullName>
    </recommendedName>
</protein>
<dbReference type="OrthoDB" id="2020792at2759"/>
<dbReference type="Proteomes" id="UP000323000">
    <property type="component" value="Chromosome 4"/>
</dbReference>
<feature type="region of interest" description="Disordered" evidence="1">
    <location>
        <begin position="257"/>
        <end position="303"/>
    </location>
</feature>
<keyword evidence="4" id="KW-1185">Reference proteome</keyword>
<gene>
    <name evidence="3" type="ORF">EZV62_010540</name>
</gene>
<comment type="caution">
    <text evidence="3">The sequence shown here is derived from an EMBL/GenBank/DDBJ whole genome shotgun (WGS) entry which is preliminary data.</text>
</comment>
<dbReference type="GO" id="GO:0003697">
    <property type="term" value="F:single-stranded DNA binding"/>
    <property type="evidence" value="ECO:0007669"/>
    <property type="project" value="InterPro"/>
</dbReference>
<evidence type="ECO:0000313" key="3">
    <source>
        <dbReference type="EMBL" id="TXG63546.1"/>
    </source>
</evidence>
<feature type="domain" description="Nodulin homeobox N-terminal" evidence="2">
    <location>
        <begin position="204"/>
        <end position="255"/>
    </location>
</feature>
<dbReference type="GO" id="GO:0009908">
    <property type="term" value="P:flower development"/>
    <property type="evidence" value="ECO:0007669"/>
    <property type="project" value="InterPro"/>
</dbReference>
<dbReference type="Pfam" id="PF25246">
    <property type="entry name" value="Nodulin_N"/>
    <property type="match status" value="2"/>
</dbReference>
<dbReference type="EMBL" id="VAHF01000004">
    <property type="protein sequence ID" value="TXG63546.1"/>
    <property type="molecule type" value="Genomic_DNA"/>
</dbReference>
<dbReference type="PANTHER" id="PTHR35743">
    <property type="entry name" value="NODULIN HOMEOBOX"/>
    <property type="match status" value="1"/>
</dbReference>
<feature type="domain" description="Nodulin homeobox N-terminal" evidence="2">
    <location>
        <begin position="15"/>
        <end position="110"/>
    </location>
</feature>
<dbReference type="AlphaFoldDB" id="A0A5C7I4P8"/>
<reference evidence="4" key="1">
    <citation type="journal article" date="2019" name="Gigascience">
        <title>De novo genome assembly of the endangered Acer yangbiense, a plant species with extremely small populations endemic to Yunnan Province, China.</title>
        <authorList>
            <person name="Yang J."/>
            <person name="Wariss H.M."/>
            <person name="Tao L."/>
            <person name="Zhang R."/>
            <person name="Yun Q."/>
            <person name="Hollingsworth P."/>
            <person name="Dao Z."/>
            <person name="Luo G."/>
            <person name="Guo H."/>
            <person name="Ma Y."/>
            <person name="Sun W."/>
        </authorList>
    </citation>
    <scope>NUCLEOTIDE SEQUENCE [LARGE SCALE GENOMIC DNA]</scope>
    <source>
        <strain evidence="4">cv. Malutang</strain>
    </source>
</reference>
<dbReference type="InterPro" id="IPR057287">
    <property type="entry name" value="Ndx_N"/>
</dbReference>
<evidence type="ECO:0000313" key="4">
    <source>
        <dbReference type="Proteomes" id="UP000323000"/>
    </source>
</evidence>
<accession>A0A5C7I4P8</accession>
<proteinExistence type="predicted"/>
<name>A0A5C7I4P8_9ROSI</name>
<sequence length="321" mass="35637">MRQAKEDSTCNAERAIDLISGVKELHGFNSQELNKLLKDSDDFTVHCIDEKGSPVKIDVEKLASILPLHLIAVLISSNRDKELFERLLRGIRLLHSLCDLAPRQIKLEQVDIFIEAAFGAVHVTTKFLHIKLSAQQADLSTSLCAAEEQVINYICQQCEASLQFLQSLCQQKVFRERLLRNKSLPQPSAVADVSRLKAKVLSIVLDLLKTALIKDPKHLLSCSDRTCPMGLLQLNAMRLADIFSDDSNFRSYIIASPGRRHHSSPKSPVPARSPGCATARAGGGKGRRWLDQRKEEETAVGEEEEDVARAAAFCSGDTWVL</sequence>
<dbReference type="InterPro" id="IPR039325">
    <property type="entry name" value="NDX"/>
</dbReference>
<evidence type="ECO:0000259" key="2">
    <source>
        <dbReference type="Pfam" id="PF25246"/>
    </source>
</evidence>
<organism evidence="3 4">
    <name type="scientific">Acer yangbiense</name>
    <dbReference type="NCBI Taxonomy" id="1000413"/>
    <lineage>
        <taxon>Eukaryota</taxon>
        <taxon>Viridiplantae</taxon>
        <taxon>Streptophyta</taxon>
        <taxon>Embryophyta</taxon>
        <taxon>Tracheophyta</taxon>
        <taxon>Spermatophyta</taxon>
        <taxon>Magnoliopsida</taxon>
        <taxon>eudicotyledons</taxon>
        <taxon>Gunneridae</taxon>
        <taxon>Pentapetalae</taxon>
        <taxon>rosids</taxon>
        <taxon>malvids</taxon>
        <taxon>Sapindales</taxon>
        <taxon>Sapindaceae</taxon>
        <taxon>Hippocastanoideae</taxon>
        <taxon>Acereae</taxon>
        <taxon>Acer</taxon>
    </lineage>
</organism>